<keyword evidence="1 9" id="KW-0963">Cytoplasm</keyword>
<evidence type="ECO:0000256" key="1">
    <source>
        <dbReference type="ARBA" id="ARBA00022490"/>
    </source>
</evidence>
<dbReference type="GO" id="GO:0005524">
    <property type="term" value="F:ATP binding"/>
    <property type="evidence" value="ECO:0007669"/>
    <property type="project" value="UniProtKB-UniRule"/>
</dbReference>
<dbReference type="GO" id="GO:0009102">
    <property type="term" value="P:biotin biosynthetic process"/>
    <property type="evidence" value="ECO:0007669"/>
    <property type="project" value="UniProtKB-UniRule"/>
</dbReference>
<dbReference type="GO" id="GO:0004141">
    <property type="term" value="F:dethiobiotin synthase activity"/>
    <property type="evidence" value="ECO:0007669"/>
    <property type="project" value="UniProtKB-UniRule"/>
</dbReference>
<name>A0AA34RE10_CHLPE</name>
<keyword evidence="4 9" id="KW-0547">Nucleotide-binding</keyword>
<evidence type="ECO:0000256" key="6">
    <source>
        <dbReference type="ARBA" id="ARBA00022840"/>
    </source>
</evidence>
<dbReference type="Proteomes" id="UP000008305">
    <property type="component" value="Chromosome"/>
</dbReference>
<dbReference type="InterPro" id="IPR027417">
    <property type="entry name" value="P-loop_NTPase"/>
</dbReference>
<organism evidence="10 11">
    <name type="scientific">Chlamydia pecorum (strain ATCC VR-628 / DSM 29919 / E58)</name>
    <name type="common">Chlamydophila pecorum</name>
    <dbReference type="NCBI Taxonomy" id="331635"/>
    <lineage>
        <taxon>Bacteria</taxon>
        <taxon>Pseudomonadati</taxon>
        <taxon>Chlamydiota</taxon>
        <taxon>Chlamydiia</taxon>
        <taxon>Chlamydiales</taxon>
        <taxon>Chlamydiaceae</taxon>
        <taxon>Chlamydia/Chlamydophila group</taxon>
        <taxon>Chlamydia</taxon>
    </lineage>
</organism>
<keyword evidence="2 9" id="KW-0436">Ligase</keyword>
<dbReference type="Pfam" id="PF13500">
    <property type="entry name" value="AAA_26"/>
    <property type="match status" value="1"/>
</dbReference>
<dbReference type="EMBL" id="CP002608">
    <property type="protein sequence ID" value="AEB42013.1"/>
    <property type="molecule type" value="Genomic_DNA"/>
</dbReference>
<comment type="pathway">
    <text evidence="9">Cofactor biosynthesis; biotin biosynthesis; biotin from 7,8-diaminononanoate: step 1/2.</text>
</comment>
<evidence type="ECO:0000256" key="7">
    <source>
        <dbReference type="ARBA" id="ARBA00022842"/>
    </source>
</evidence>
<protein>
    <recommendedName>
        <fullName evidence="9">ATP-dependent dethiobiotin synthetase BioD</fullName>
        <ecNumber evidence="9">6.3.3.3</ecNumber>
    </recommendedName>
    <alternativeName>
        <fullName evidence="9">DTB synthetase</fullName>
        <shortName evidence="9">DTBS</shortName>
    </alternativeName>
    <alternativeName>
        <fullName evidence="9">Dethiobiotin synthase</fullName>
    </alternativeName>
</protein>
<proteinExistence type="inferred from homology"/>
<dbReference type="GO" id="GO:0005829">
    <property type="term" value="C:cytosol"/>
    <property type="evidence" value="ECO:0007669"/>
    <property type="project" value="TreeGrafter"/>
</dbReference>
<feature type="binding site" evidence="9">
    <location>
        <position position="186"/>
    </location>
    <ligand>
        <name>ATP</name>
        <dbReference type="ChEBI" id="CHEBI:30616"/>
    </ligand>
</feature>
<comment type="function">
    <text evidence="9">Catalyzes a mechanistically unusual reaction, the ATP-dependent insertion of CO2 between the N7 and N8 nitrogen atoms of 7,8-diaminopelargonic acid (DAPA, also called 7,8-diammoniononanoate) to form a ureido ring.</text>
</comment>
<comment type="caution">
    <text evidence="9">Lacks conserved residue(s) required for the propagation of feature annotation.</text>
</comment>
<comment type="subcellular location">
    <subcellularLocation>
        <location evidence="9">Cytoplasm</location>
    </subcellularLocation>
</comment>
<keyword evidence="6 9" id="KW-0067">ATP-binding</keyword>
<reference evidence="10 11" key="1">
    <citation type="journal article" date="2011" name="J. Bacteriol.">
        <title>Genome sequence of the obligate intracellular animal pathogen Chlamydia pecorum E58.</title>
        <authorList>
            <person name="Mojica S."/>
            <person name="Huot Creasy H."/>
            <person name="Daugherty S."/>
            <person name="Read T.D."/>
            <person name="Kim T."/>
            <person name="Kaltenboeck B."/>
            <person name="Bavoil P."/>
            <person name="Myers G.S."/>
        </authorList>
    </citation>
    <scope>NUCLEOTIDE SEQUENCE [LARGE SCALE GENOMIC DNA]</scope>
    <source>
        <strain evidence="10 11">E58</strain>
    </source>
</reference>
<dbReference type="AlphaFoldDB" id="A0AA34RE10"/>
<feature type="active site" evidence="9">
    <location>
        <position position="31"/>
    </location>
</feature>
<dbReference type="NCBIfam" id="TIGR00347">
    <property type="entry name" value="bioD"/>
    <property type="match status" value="1"/>
</dbReference>
<evidence type="ECO:0000313" key="10">
    <source>
        <dbReference type="EMBL" id="AEB42013.1"/>
    </source>
</evidence>
<feature type="binding site" evidence="9">
    <location>
        <position position="15"/>
    </location>
    <ligand>
        <name>Mg(2+)</name>
        <dbReference type="ChEBI" id="CHEBI:18420"/>
    </ligand>
</feature>
<feature type="binding site" evidence="9">
    <location>
        <begin position="155"/>
        <end position="156"/>
    </location>
    <ligand>
        <name>ATP</name>
        <dbReference type="ChEBI" id="CHEBI:30616"/>
    </ligand>
</feature>
<keyword evidence="11" id="KW-1185">Reference proteome</keyword>
<evidence type="ECO:0000256" key="4">
    <source>
        <dbReference type="ARBA" id="ARBA00022741"/>
    </source>
</evidence>
<dbReference type="KEGG" id="cpm:G5S_1100"/>
<evidence type="ECO:0000256" key="2">
    <source>
        <dbReference type="ARBA" id="ARBA00022598"/>
    </source>
</evidence>
<feature type="binding site" evidence="9">
    <location>
        <begin position="95"/>
        <end position="98"/>
    </location>
    <ligand>
        <name>ATP</name>
        <dbReference type="ChEBI" id="CHEBI:30616"/>
    </ligand>
</feature>
<gene>
    <name evidence="9" type="primary">bioD</name>
    <name evidence="10" type="ordered locus">G5S_1100</name>
</gene>
<evidence type="ECO:0000313" key="11">
    <source>
        <dbReference type="Proteomes" id="UP000008305"/>
    </source>
</evidence>
<dbReference type="PANTHER" id="PTHR43210:SF2">
    <property type="entry name" value="ATP-DEPENDENT DETHIOBIOTIN SYNTHETASE BIOD 2"/>
    <property type="match status" value="1"/>
</dbReference>
<accession>A0AA34RE10</accession>
<dbReference type="PIRSF" id="PIRSF006755">
    <property type="entry name" value="DTB_synth"/>
    <property type="match status" value="1"/>
</dbReference>
<feature type="binding site" evidence="9">
    <location>
        <position position="42"/>
    </location>
    <ligand>
        <name>ATP</name>
        <dbReference type="ChEBI" id="CHEBI:30616"/>
    </ligand>
</feature>
<comment type="similarity">
    <text evidence="9">Belongs to the dethiobiotin synthetase family.</text>
</comment>
<keyword evidence="7 9" id="KW-0460">Magnesium</keyword>
<feature type="binding site" evidence="9">
    <location>
        <position position="95"/>
    </location>
    <ligand>
        <name>Mg(2+)</name>
        <dbReference type="ChEBI" id="CHEBI:18420"/>
    </ligand>
</feature>
<keyword evidence="3 9" id="KW-0479">Metal-binding</keyword>
<dbReference type="HAMAP" id="MF_00336">
    <property type="entry name" value="BioD"/>
    <property type="match status" value="1"/>
</dbReference>
<sequence>MRIVVVGIHTEVGKTLVSAILTKMLHAEYWKVLQAGSLDQTDSATVSRLSGAYCHPEAYQFSSPLSPHQAARIDQIPIDVEKFCLPETSSPLIIETAGGMLSPCGETLLQGDVFASWSCSWLLVSRAYLGSINHTLLTLEALRSRKIHVLGMILNNYSEEEELWLQKMTGLPLLGSLRQEQEVTPELVLSYANNWKELWSRTSHLKQLLSGIPSLSQA</sequence>
<dbReference type="SUPFAM" id="SSF52540">
    <property type="entry name" value="P-loop containing nucleoside triphosphate hydrolases"/>
    <property type="match status" value="1"/>
</dbReference>
<evidence type="ECO:0000256" key="9">
    <source>
        <dbReference type="HAMAP-Rule" id="MF_00336"/>
    </source>
</evidence>
<dbReference type="InterPro" id="IPR004472">
    <property type="entry name" value="DTB_synth_BioD"/>
</dbReference>
<comment type="catalytic activity">
    <reaction evidence="8">
        <text>(7R,8S)-8-amino-7-(carboxyamino)nonanoate + ATP = (4R,5S)-dethiobiotin + ADP + phosphate + H(+)</text>
        <dbReference type="Rhea" id="RHEA:63684"/>
        <dbReference type="ChEBI" id="CHEBI:15378"/>
        <dbReference type="ChEBI" id="CHEBI:30616"/>
        <dbReference type="ChEBI" id="CHEBI:43474"/>
        <dbReference type="ChEBI" id="CHEBI:149470"/>
        <dbReference type="ChEBI" id="CHEBI:149473"/>
        <dbReference type="ChEBI" id="CHEBI:456216"/>
    </reaction>
</comment>
<dbReference type="CDD" id="cd03109">
    <property type="entry name" value="DTBS"/>
    <property type="match status" value="1"/>
</dbReference>
<comment type="subunit">
    <text evidence="9">Homodimer.</text>
</comment>
<dbReference type="Gene3D" id="3.40.50.300">
    <property type="entry name" value="P-loop containing nucleotide triphosphate hydrolases"/>
    <property type="match status" value="1"/>
</dbReference>
<dbReference type="GO" id="GO:0000287">
    <property type="term" value="F:magnesium ion binding"/>
    <property type="evidence" value="ECO:0007669"/>
    <property type="project" value="UniProtKB-UniRule"/>
</dbReference>
<dbReference type="PANTHER" id="PTHR43210">
    <property type="entry name" value="DETHIOBIOTIN SYNTHETASE"/>
    <property type="match status" value="1"/>
</dbReference>
<dbReference type="EC" id="6.3.3.3" evidence="9"/>
<feature type="binding site" evidence="9">
    <location>
        <position position="42"/>
    </location>
    <ligand>
        <name>Mg(2+)</name>
        <dbReference type="ChEBI" id="CHEBI:18420"/>
    </ligand>
</feature>
<comment type="cofactor">
    <cofactor evidence="9">
        <name>Mg(2+)</name>
        <dbReference type="ChEBI" id="CHEBI:18420"/>
    </cofactor>
</comment>
<keyword evidence="5 9" id="KW-0093">Biotin biosynthesis</keyword>
<comment type="catalytic activity">
    <reaction evidence="9">
        <text>(7R,8S)-7,8-diammoniononanoate + CO2 + ATP = (4R,5S)-dethiobiotin + ADP + phosphate + 3 H(+)</text>
        <dbReference type="Rhea" id="RHEA:15805"/>
        <dbReference type="ChEBI" id="CHEBI:15378"/>
        <dbReference type="ChEBI" id="CHEBI:16526"/>
        <dbReference type="ChEBI" id="CHEBI:30616"/>
        <dbReference type="ChEBI" id="CHEBI:43474"/>
        <dbReference type="ChEBI" id="CHEBI:149469"/>
        <dbReference type="ChEBI" id="CHEBI:149473"/>
        <dbReference type="ChEBI" id="CHEBI:456216"/>
        <dbReference type="EC" id="6.3.3.3"/>
    </reaction>
</comment>
<feature type="binding site" evidence="9">
    <location>
        <begin position="11"/>
        <end position="16"/>
    </location>
    <ligand>
        <name>ATP</name>
        <dbReference type="ChEBI" id="CHEBI:30616"/>
    </ligand>
</feature>
<evidence type="ECO:0000256" key="8">
    <source>
        <dbReference type="ARBA" id="ARBA00047386"/>
    </source>
</evidence>
<evidence type="ECO:0000256" key="3">
    <source>
        <dbReference type="ARBA" id="ARBA00022723"/>
    </source>
</evidence>
<evidence type="ECO:0000256" key="5">
    <source>
        <dbReference type="ARBA" id="ARBA00022756"/>
    </source>
</evidence>